<organism evidence="1 2">
    <name type="scientific">Diphasiastrum complanatum</name>
    <name type="common">Issler's clubmoss</name>
    <name type="synonym">Lycopodium complanatum</name>
    <dbReference type="NCBI Taxonomy" id="34168"/>
    <lineage>
        <taxon>Eukaryota</taxon>
        <taxon>Viridiplantae</taxon>
        <taxon>Streptophyta</taxon>
        <taxon>Embryophyta</taxon>
        <taxon>Tracheophyta</taxon>
        <taxon>Lycopodiopsida</taxon>
        <taxon>Lycopodiales</taxon>
        <taxon>Lycopodiaceae</taxon>
        <taxon>Lycopodioideae</taxon>
        <taxon>Diphasiastrum</taxon>
    </lineage>
</organism>
<evidence type="ECO:0000313" key="2">
    <source>
        <dbReference type="Proteomes" id="UP001162992"/>
    </source>
</evidence>
<gene>
    <name evidence="1" type="ORF">O6H91_18G025200</name>
</gene>
<dbReference type="Proteomes" id="UP001162992">
    <property type="component" value="Chromosome 18"/>
</dbReference>
<keyword evidence="2" id="KW-1185">Reference proteome</keyword>
<sequence>MKIYTVSNIIDEVTSFYVLKLRLEEIRNESQAFQRIRTSWHETLGSSKGGVRRRGAVFPIIESALIRTRSLTIGSIFQLEITIISVGKLSGRKMCPEWSCTRHSRNASLQHNQT</sequence>
<protein>
    <submittedName>
        <fullName evidence="1">Uncharacterized protein</fullName>
    </submittedName>
</protein>
<dbReference type="EMBL" id="CM055109">
    <property type="protein sequence ID" value="KAJ7522748.1"/>
    <property type="molecule type" value="Genomic_DNA"/>
</dbReference>
<proteinExistence type="predicted"/>
<accession>A0ACC2AYX9</accession>
<comment type="caution">
    <text evidence="1">The sequence shown here is derived from an EMBL/GenBank/DDBJ whole genome shotgun (WGS) entry which is preliminary data.</text>
</comment>
<reference evidence="2" key="1">
    <citation type="journal article" date="2024" name="Proc. Natl. Acad. Sci. U.S.A.">
        <title>Extraordinary preservation of gene collinearity over three hundred million years revealed in homosporous lycophytes.</title>
        <authorList>
            <person name="Li C."/>
            <person name="Wickell D."/>
            <person name="Kuo L.Y."/>
            <person name="Chen X."/>
            <person name="Nie B."/>
            <person name="Liao X."/>
            <person name="Peng D."/>
            <person name="Ji J."/>
            <person name="Jenkins J."/>
            <person name="Williams M."/>
            <person name="Shu S."/>
            <person name="Plott C."/>
            <person name="Barry K."/>
            <person name="Rajasekar S."/>
            <person name="Grimwood J."/>
            <person name="Han X."/>
            <person name="Sun S."/>
            <person name="Hou Z."/>
            <person name="He W."/>
            <person name="Dai G."/>
            <person name="Sun C."/>
            <person name="Schmutz J."/>
            <person name="Leebens-Mack J.H."/>
            <person name="Li F.W."/>
            <person name="Wang L."/>
        </authorList>
    </citation>
    <scope>NUCLEOTIDE SEQUENCE [LARGE SCALE GENOMIC DNA]</scope>
    <source>
        <strain evidence="2">cv. PW_Plant_1</strain>
    </source>
</reference>
<evidence type="ECO:0000313" key="1">
    <source>
        <dbReference type="EMBL" id="KAJ7522748.1"/>
    </source>
</evidence>
<name>A0ACC2AYX9_DIPCM</name>